<organism evidence="4 5">
    <name type="scientific">Xyrichtys novacula</name>
    <name type="common">Pearly razorfish</name>
    <name type="synonym">Hemipteronotus novacula</name>
    <dbReference type="NCBI Taxonomy" id="13765"/>
    <lineage>
        <taxon>Eukaryota</taxon>
        <taxon>Metazoa</taxon>
        <taxon>Chordata</taxon>
        <taxon>Craniata</taxon>
        <taxon>Vertebrata</taxon>
        <taxon>Euteleostomi</taxon>
        <taxon>Actinopterygii</taxon>
        <taxon>Neopterygii</taxon>
        <taxon>Teleostei</taxon>
        <taxon>Neoteleostei</taxon>
        <taxon>Acanthomorphata</taxon>
        <taxon>Eupercaria</taxon>
        <taxon>Labriformes</taxon>
        <taxon>Labridae</taxon>
        <taxon>Xyrichtys</taxon>
    </lineage>
</organism>
<dbReference type="AlphaFoldDB" id="A0AAV1H6R3"/>
<dbReference type="Proteomes" id="UP001178508">
    <property type="component" value="Chromosome 20"/>
</dbReference>
<dbReference type="SUPFAM" id="SSF54117">
    <property type="entry name" value="Interleukin 8-like chemokines"/>
    <property type="match status" value="1"/>
</dbReference>
<keyword evidence="2" id="KW-0732">Signal</keyword>
<dbReference type="GO" id="GO:0005615">
    <property type="term" value="C:extracellular space"/>
    <property type="evidence" value="ECO:0007669"/>
    <property type="project" value="UniProtKB-KW"/>
</dbReference>
<evidence type="ECO:0000313" key="4">
    <source>
        <dbReference type="EMBL" id="CAJ1081712.1"/>
    </source>
</evidence>
<dbReference type="EMBL" id="OY660883">
    <property type="protein sequence ID" value="CAJ1081712.1"/>
    <property type="molecule type" value="Genomic_DNA"/>
</dbReference>
<dbReference type="InterPro" id="IPR001811">
    <property type="entry name" value="Chemokine_IL8-like_dom"/>
</dbReference>
<proteinExistence type="predicted"/>
<name>A0AAV1H6R3_XYRNO</name>
<dbReference type="GO" id="GO:0008009">
    <property type="term" value="F:chemokine activity"/>
    <property type="evidence" value="ECO:0007669"/>
    <property type="project" value="InterPro"/>
</dbReference>
<accession>A0AAV1H6R3</accession>
<dbReference type="Gene3D" id="2.40.50.40">
    <property type="match status" value="1"/>
</dbReference>
<sequence length="212" mass="23621">MTLSAGRWIFLLSLAVVMIFSTSGGSAAASIDLVAETCCYNTSAIKIPKIKACYEQVPRRDCNRHAYLVVSKRGKTWCISDNAPWLVNLIEKEPYSHSSSFGVKLQFIRCHLPGSLSLEQSETGTPLSTEVQSQVCCCPAFEDEDATFCRTLDLSAYSGCSDNLCWTKRVKVKNGKWYCISSDSKWMKRQVTSGKVICKPGLKHKTVKQQQE</sequence>
<keyword evidence="5" id="KW-1185">Reference proteome</keyword>
<dbReference type="InterPro" id="IPR036048">
    <property type="entry name" value="Interleukin_8-like_sf"/>
</dbReference>
<feature type="signal peptide" evidence="2">
    <location>
        <begin position="1"/>
        <end position="28"/>
    </location>
</feature>
<protein>
    <submittedName>
        <fullName evidence="4">C-C motif chemokine 4-like</fullName>
    </submittedName>
</protein>
<dbReference type="GO" id="GO:0006955">
    <property type="term" value="P:immune response"/>
    <property type="evidence" value="ECO:0007669"/>
    <property type="project" value="InterPro"/>
</dbReference>
<evidence type="ECO:0000256" key="1">
    <source>
        <dbReference type="ARBA" id="ARBA00022514"/>
    </source>
</evidence>
<evidence type="ECO:0000256" key="2">
    <source>
        <dbReference type="SAM" id="SignalP"/>
    </source>
</evidence>
<evidence type="ECO:0000259" key="3">
    <source>
        <dbReference type="Pfam" id="PF00048"/>
    </source>
</evidence>
<reference evidence="4" key="1">
    <citation type="submission" date="2023-08" db="EMBL/GenBank/DDBJ databases">
        <authorList>
            <person name="Alioto T."/>
            <person name="Alioto T."/>
            <person name="Gomez Garrido J."/>
        </authorList>
    </citation>
    <scope>NUCLEOTIDE SEQUENCE</scope>
</reference>
<keyword evidence="1" id="KW-0202">Cytokine</keyword>
<feature type="domain" description="Chemokine interleukin-8-like" evidence="3">
    <location>
        <begin position="37"/>
        <end position="92"/>
    </location>
</feature>
<evidence type="ECO:0000313" key="5">
    <source>
        <dbReference type="Proteomes" id="UP001178508"/>
    </source>
</evidence>
<gene>
    <name evidence="4" type="ORF">XNOV1_A025460</name>
</gene>
<dbReference type="Pfam" id="PF00048">
    <property type="entry name" value="IL8"/>
    <property type="match status" value="1"/>
</dbReference>
<feature type="chain" id="PRO_5043393240" evidence="2">
    <location>
        <begin position="29"/>
        <end position="212"/>
    </location>
</feature>